<accession>A0A2T7F9I3</accession>
<keyword evidence="2" id="KW-1185">Reference proteome</keyword>
<evidence type="ECO:0000313" key="2">
    <source>
        <dbReference type="Proteomes" id="UP000244336"/>
    </source>
</evidence>
<gene>
    <name evidence="1" type="ORF">GQ55_1G314800</name>
</gene>
<dbReference type="Proteomes" id="UP000244336">
    <property type="component" value="Chromosome 1"/>
</dbReference>
<reference evidence="1 2" key="1">
    <citation type="submission" date="2018-04" db="EMBL/GenBank/DDBJ databases">
        <title>WGS assembly of Panicum hallii var. hallii HAL2.</title>
        <authorList>
            <person name="Lovell J."/>
            <person name="Jenkins J."/>
            <person name="Lowry D."/>
            <person name="Mamidi S."/>
            <person name="Sreedasyam A."/>
            <person name="Weng X."/>
            <person name="Barry K."/>
            <person name="Bonette J."/>
            <person name="Campitelli B."/>
            <person name="Daum C."/>
            <person name="Gordon S."/>
            <person name="Gould B."/>
            <person name="Lipzen A."/>
            <person name="MacQueen A."/>
            <person name="Palacio-Mejia J."/>
            <person name="Plott C."/>
            <person name="Shakirov E."/>
            <person name="Shu S."/>
            <person name="Yoshinaga Y."/>
            <person name="Zane M."/>
            <person name="Rokhsar D."/>
            <person name="Grimwood J."/>
            <person name="Schmutz J."/>
            <person name="Juenger T."/>
        </authorList>
    </citation>
    <scope>NUCLEOTIDE SEQUENCE [LARGE SCALE GENOMIC DNA]</scope>
    <source>
        <strain evidence="2">cv. HAL2</strain>
    </source>
</reference>
<proteinExistence type="predicted"/>
<evidence type="ECO:0000313" key="1">
    <source>
        <dbReference type="EMBL" id="PUZ76739.1"/>
    </source>
</evidence>
<dbReference type="Gramene" id="PUZ76739">
    <property type="protein sequence ID" value="PUZ76739"/>
    <property type="gene ID" value="GQ55_1G314800"/>
</dbReference>
<dbReference type="AlphaFoldDB" id="A0A2T7F9I3"/>
<dbReference type="EMBL" id="CM009749">
    <property type="protein sequence ID" value="PUZ76739.1"/>
    <property type="molecule type" value="Genomic_DNA"/>
</dbReference>
<organism evidence="1 2">
    <name type="scientific">Panicum hallii var. hallii</name>
    <dbReference type="NCBI Taxonomy" id="1504633"/>
    <lineage>
        <taxon>Eukaryota</taxon>
        <taxon>Viridiplantae</taxon>
        <taxon>Streptophyta</taxon>
        <taxon>Embryophyta</taxon>
        <taxon>Tracheophyta</taxon>
        <taxon>Spermatophyta</taxon>
        <taxon>Magnoliopsida</taxon>
        <taxon>Liliopsida</taxon>
        <taxon>Poales</taxon>
        <taxon>Poaceae</taxon>
        <taxon>PACMAD clade</taxon>
        <taxon>Panicoideae</taxon>
        <taxon>Panicodae</taxon>
        <taxon>Paniceae</taxon>
        <taxon>Panicinae</taxon>
        <taxon>Panicum</taxon>
        <taxon>Panicum sect. Panicum</taxon>
    </lineage>
</organism>
<sequence>MLLRLARVASGFRETRAQTGCFIFCVLRKKPILSCGIDLHVPPFQTLMTSAKTKEHFPLKFL</sequence>
<protein>
    <submittedName>
        <fullName evidence="1">Uncharacterized protein</fullName>
    </submittedName>
</protein>
<name>A0A2T7F9I3_9POAL</name>